<protein>
    <submittedName>
        <fullName evidence="1">Uncharacterized protein</fullName>
    </submittedName>
</protein>
<dbReference type="Proteomes" id="UP000479710">
    <property type="component" value="Unassembled WGS sequence"/>
</dbReference>
<sequence>MDVALAAQQIADVAATGADEATTTTASRCCCSSRIRSEQVLVAGLGLGAAAGTRFTFAPEVYEMAKVAAEAAPTAMPWLNRGR</sequence>
<gene>
    <name evidence="1" type="ORF">E2562_009944</name>
</gene>
<dbReference type="EMBL" id="SPHZ02000003">
    <property type="protein sequence ID" value="KAF0924233.1"/>
    <property type="molecule type" value="Genomic_DNA"/>
</dbReference>
<evidence type="ECO:0000313" key="2">
    <source>
        <dbReference type="Proteomes" id="UP000479710"/>
    </source>
</evidence>
<keyword evidence="2" id="KW-1185">Reference proteome</keyword>
<organism evidence="1 2">
    <name type="scientific">Oryza meyeriana var. granulata</name>
    <dbReference type="NCBI Taxonomy" id="110450"/>
    <lineage>
        <taxon>Eukaryota</taxon>
        <taxon>Viridiplantae</taxon>
        <taxon>Streptophyta</taxon>
        <taxon>Embryophyta</taxon>
        <taxon>Tracheophyta</taxon>
        <taxon>Spermatophyta</taxon>
        <taxon>Magnoliopsida</taxon>
        <taxon>Liliopsida</taxon>
        <taxon>Poales</taxon>
        <taxon>Poaceae</taxon>
        <taxon>BOP clade</taxon>
        <taxon>Oryzoideae</taxon>
        <taxon>Oryzeae</taxon>
        <taxon>Oryzinae</taxon>
        <taxon>Oryza</taxon>
        <taxon>Oryza meyeriana</taxon>
    </lineage>
</organism>
<evidence type="ECO:0000313" key="1">
    <source>
        <dbReference type="EMBL" id="KAF0924233.1"/>
    </source>
</evidence>
<reference evidence="1 2" key="1">
    <citation type="submission" date="2019-11" db="EMBL/GenBank/DDBJ databases">
        <title>Whole genome sequence of Oryza granulata.</title>
        <authorList>
            <person name="Li W."/>
        </authorList>
    </citation>
    <scope>NUCLEOTIDE SEQUENCE [LARGE SCALE GENOMIC DNA]</scope>
    <source>
        <strain evidence="2">cv. Menghai</strain>
        <tissue evidence="1">Leaf</tissue>
    </source>
</reference>
<proteinExistence type="predicted"/>
<accession>A0A6G1EJV0</accession>
<name>A0A6G1EJV0_9ORYZ</name>
<dbReference type="AlphaFoldDB" id="A0A6G1EJV0"/>
<comment type="caution">
    <text evidence="1">The sequence shown here is derived from an EMBL/GenBank/DDBJ whole genome shotgun (WGS) entry which is preliminary data.</text>
</comment>